<dbReference type="EMBL" id="BLXZ01000004">
    <property type="protein sequence ID" value="GFO68687.1"/>
    <property type="molecule type" value="Genomic_DNA"/>
</dbReference>
<feature type="domain" description="Core-binding (CB)" evidence="7">
    <location>
        <begin position="102"/>
        <end position="182"/>
    </location>
</feature>
<dbReference type="PROSITE" id="PS51898">
    <property type="entry name" value="TYR_RECOMBINASE"/>
    <property type="match status" value="1"/>
</dbReference>
<dbReference type="AlphaFoldDB" id="A0A6V8NA42"/>
<dbReference type="Proteomes" id="UP000587586">
    <property type="component" value="Unassembled WGS sequence"/>
</dbReference>
<dbReference type="InterPro" id="IPR010998">
    <property type="entry name" value="Integrase_recombinase_N"/>
</dbReference>
<evidence type="ECO:0000313" key="9">
    <source>
        <dbReference type="Proteomes" id="UP000587586"/>
    </source>
</evidence>
<dbReference type="InterPro" id="IPR050808">
    <property type="entry name" value="Phage_Integrase"/>
</dbReference>
<evidence type="ECO:0000259" key="6">
    <source>
        <dbReference type="PROSITE" id="PS51898"/>
    </source>
</evidence>
<evidence type="ECO:0000256" key="1">
    <source>
        <dbReference type="ARBA" id="ARBA00008857"/>
    </source>
</evidence>
<reference evidence="9" key="1">
    <citation type="submission" date="2020-06" db="EMBL/GenBank/DDBJ databases">
        <title>Draft genomic sequecing of Geomonas sp. Red745.</title>
        <authorList>
            <person name="Itoh H."/>
            <person name="Xu Z.X."/>
            <person name="Ushijima N."/>
            <person name="Masuda Y."/>
            <person name="Shiratori Y."/>
            <person name="Senoo K."/>
        </authorList>
    </citation>
    <scope>NUCLEOTIDE SEQUENCE [LARGE SCALE GENOMIC DNA]</scope>
    <source>
        <strain evidence="9">Red745</strain>
    </source>
</reference>
<dbReference type="InterPro" id="IPR002104">
    <property type="entry name" value="Integrase_catalytic"/>
</dbReference>
<protein>
    <submittedName>
        <fullName evidence="8">Integrase</fullName>
    </submittedName>
</protein>
<keyword evidence="2" id="KW-0229">DNA integration</keyword>
<evidence type="ECO:0000256" key="4">
    <source>
        <dbReference type="ARBA" id="ARBA00023172"/>
    </source>
</evidence>
<dbReference type="GO" id="GO:0015074">
    <property type="term" value="P:DNA integration"/>
    <property type="evidence" value="ECO:0007669"/>
    <property type="project" value="UniProtKB-KW"/>
</dbReference>
<dbReference type="SUPFAM" id="SSF56349">
    <property type="entry name" value="DNA breaking-rejoining enzymes"/>
    <property type="match status" value="1"/>
</dbReference>
<feature type="domain" description="Tyr recombinase" evidence="6">
    <location>
        <begin position="203"/>
        <end position="396"/>
    </location>
</feature>
<evidence type="ECO:0000256" key="2">
    <source>
        <dbReference type="ARBA" id="ARBA00022908"/>
    </source>
</evidence>
<accession>A0A6V8NA42</accession>
<dbReference type="InterPro" id="IPR038488">
    <property type="entry name" value="Integrase_DNA-bd_sf"/>
</dbReference>
<gene>
    <name evidence="8" type="ORF">GMLC_22660</name>
</gene>
<keyword evidence="3 5" id="KW-0238">DNA-binding</keyword>
<dbReference type="PANTHER" id="PTHR30629:SF2">
    <property type="entry name" value="PROPHAGE INTEGRASE INTS-RELATED"/>
    <property type="match status" value="1"/>
</dbReference>
<organism evidence="8 9">
    <name type="scientific">Geomonas limicola</name>
    <dbReference type="NCBI Taxonomy" id="2740186"/>
    <lineage>
        <taxon>Bacteria</taxon>
        <taxon>Pseudomonadati</taxon>
        <taxon>Thermodesulfobacteriota</taxon>
        <taxon>Desulfuromonadia</taxon>
        <taxon>Geobacterales</taxon>
        <taxon>Geobacteraceae</taxon>
        <taxon>Geomonas</taxon>
    </lineage>
</organism>
<dbReference type="RefSeq" id="WP_183361241.1">
    <property type="nucleotide sequence ID" value="NZ_BLXZ01000004.1"/>
</dbReference>
<dbReference type="InterPro" id="IPR044068">
    <property type="entry name" value="CB"/>
</dbReference>
<dbReference type="Pfam" id="PF22022">
    <property type="entry name" value="Phage_int_M"/>
    <property type="match status" value="1"/>
</dbReference>
<dbReference type="Gene3D" id="3.30.160.390">
    <property type="entry name" value="Integrase, DNA-binding domain"/>
    <property type="match status" value="1"/>
</dbReference>
<evidence type="ECO:0000256" key="5">
    <source>
        <dbReference type="PROSITE-ProRule" id="PRU01248"/>
    </source>
</evidence>
<sequence>MTKSGRFTDKYIMNLKPDIKEYWVREGQGFCIRVYTSGEKAWYYIYTFEGRKRFMRLGDGGYPEVSLATAREKFDIAKVKVKNGIDPLAEQDAAKLERSRTPFVADFVQEYINRYAKEHNRGWKEIERALRAEIVPRWGKRKITDIKRRDLLIITDEIKDRGAPVMANRVHAYTRKMFSYAVKRDVLEANPFMGMDRPAAEKSRERALSAPEIKTLWENLEKARMSDNIRRALKLILVTAQRPGEVIAMHRDEIEGSWWTIPAERSKNKQAHRVFLTPLALQLIGTKDGYIFESPADPGRDAAGSPLPAKPYEVRTMTHCIKENLPHTPESKVEDRLKIAHFTPHDLRRTAATCMAEAGTPGDILDRVQNHVTKQKQGVGHIYNRYSYDKEKQQALETWERKLNSILVGTTGGKIIPIGNAKHSGKP</sequence>
<keyword evidence="9" id="KW-1185">Reference proteome</keyword>
<proteinExistence type="inferred from homology"/>
<dbReference type="InterPro" id="IPR013762">
    <property type="entry name" value="Integrase-like_cat_sf"/>
</dbReference>
<comment type="caution">
    <text evidence="8">The sequence shown here is derived from an EMBL/GenBank/DDBJ whole genome shotgun (WGS) entry which is preliminary data.</text>
</comment>
<dbReference type="InterPro" id="IPR025166">
    <property type="entry name" value="Integrase_DNA_bind_dom"/>
</dbReference>
<comment type="similarity">
    <text evidence="1">Belongs to the 'phage' integrase family.</text>
</comment>
<dbReference type="Gene3D" id="1.10.150.130">
    <property type="match status" value="1"/>
</dbReference>
<dbReference type="Pfam" id="PF00589">
    <property type="entry name" value="Phage_integrase"/>
    <property type="match status" value="1"/>
</dbReference>
<evidence type="ECO:0000313" key="8">
    <source>
        <dbReference type="EMBL" id="GFO68687.1"/>
    </source>
</evidence>
<evidence type="ECO:0000256" key="3">
    <source>
        <dbReference type="ARBA" id="ARBA00023125"/>
    </source>
</evidence>
<dbReference type="Gene3D" id="1.10.443.10">
    <property type="entry name" value="Intergrase catalytic core"/>
    <property type="match status" value="1"/>
</dbReference>
<dbReference type="CDD" id="cd00801">
    <property type="entry name" value="INT_P4_C"/>
    <property type="match status" value="1"/>
</dbReference>
<dbReference type="GO" id="GO:0003677">
    <property type="term" value="F:DNA binding"/>
    <property type="evidence" value="ECO:0007669"/>
    <property type="project" value="UniProtKB-UniRule"/>
</dbReference>
<dbReference type="Pfam" id="PF13356">
    <property type="entry name" value="Arm-DNA-bind_3"/>
    <property type="match status" value="1"/>
</dbReference>
<name>A0A6V8NA42_9BACT</name>
<keyword evidence="4" id="KW-0233">DNA recombination</keyword>
<dbReference type="PANTHER" id="PTHR30629">
    <property type="entry name" value="PROPHAGE INTEGRASE"/>
    <property type="match status" value="1"/>
</dbReference>
<dbReference type="InterPro" id="IPR053876">
    <property type="entry name" value="Phage_int_M"/>
</dbReference>
<evidence type="ECO:0000259" key="7">
    <source>
        <dbReference type="PROSITE" id="PS51900"/>
    </source>
</evidence>
<dbReference type="InterPro" id="IPR011010">
    <property type="entry name" value="DNA_brk_join_enz"/>
</dbReference>
<dbReference type="GO" id="GO:0006310">
    <property type="term" value="P:DNA recombination"/>
    <property type="evidence" value="ECO:0007669"/>
    <property type="project" value="UniProtKB-KW"/>
</dbReference>
<dbReference type="PROSITE" id="PS51900">
    <property type="entry name" value="CB"/>
    <property type="match status" value="1"/>
</dbReference>